<evidence type="ECO:0000313" key="3">
    <source>
        <dbReference type="Proteomes" id="UP000328092"/>
    </source>
</evidence>
<evidence type="ECO:0000313" key="2">
    <source>
        <dbReference type="EMBL" id="VIO65219.1"/>
    </source>
</evidence>
<name>A0A508SS41_9BRAD</name>
<evidence type="ECO:0000259" key="1">
    <source>
        <dbReference type="Pfam" id="PF12680"/>
    </source>
</evidence>
<proteinExistence type="predicted"/>
<dbReference type="SUPFAM" id="SSF54427">
    <property type="entry name" value="NTF2-like"/>
    <property type="match status" value="1"/>
</dbReference>
<dbReference type="Proteomes" id="UP000328092">
    <property type="component" value="Unassembled WGS sequence"/>
</dbReference>
<dbReference type="InterPro" id="IPR037401">
    <property type="entry name" value="SnoaL-like"/>
</dbReference>
<gene>
    <name evidence="2" type="ORF">CI1B_03160</name>
</gene>
<dbReference type="EMBL" id="CAADFC020000004">
    <property type="protein sequence ID" value="VIO65219.1"/>
    <property type="molecule type" value="Genomic_DNA"/>
</dbReference>
<feature type="domain" description="SnoaL-like" evidence="1">
    <location>
        <begin position="10"/>
        <end position="128"/>
    </location>
</feature>
<comment type="caution">
    <text evidence="2">The sequence shown here is derived from an EMBL/GenBank/DDBJ whole genome shotgun (WGS) entry which is preliminary data.</text>
</comment>
<accession>A0A508SS41</accession>
<keyword evidence="3" id="KW-1185">Reference proteome</keyword>
<dbReference type="Pfam" id="PF12680">
    <property type="entry name" value="SnoaL_2"/>
    <property type="match status" value="1"/>
</dbReference>
<dbReference type="AlphaFoldDB" id="A0A508SS41"/>
<sequence>MSRVNATEVVNSFFDAYRNHDVERMVDLCDEMARFRSMPFEVWRKQRVIRGDGKANTVGKILWRGLIESFPDLTNRVTKIISDKHGNIAAEVVISGTQAKPWSSVGSLGRSFQSPHLFVFHVNADGKIDNIRSYSDNAAVRTQLGCLDVD</sequence>
<dbReference type="OrthoDB" id="672913at2"/>
<dbReference type="Gene3D" id="3.10.450.50">
    <property type="match status" value="1"/>
</dbReference>
<reference evidence="2" key="1">
    <citation type="submission" date="2019-02" db="EMBL/GenBank/DDBJ databases">
        <authorList>
            <person name="Pothier F.J."/>
        </authorList>
    </citation>
    <scope>NUCLEOTIDE SEQUENCE</scope>
    <source>
        <strain evidence="2">CI-1B</strain>
    </source>
</reference>
<organism evidence="2 3">
    <name type="scientific">Bradyrhizobium ivorense</name>
    <dbReference type="NCBI Taxonomy" id="2511166"/>
    <lineage>
        <taxon>Bacteria</taxon>
        <taxon>Pseudomonadati</taxon>
        <taxon>Pseudomonadota</taxon>
        <taxon>Alphaproteobacteria</taxon>
        <taxon>Hyphomicrobiales</taxon>
        <taxon>Nitrobacteraceae</taxon>
        <taxon>Bradyrhizobium</taxon>
    </lineage>
</organism>
<dbReference type="InterPro" id="IPR032710">
    <property type="entry name" value="NTF2-like_dom_sf"/>
</dbReference>
<dbReference type="RefSeq" id="WP_139857123.1">
    <property type="nucleotide sequence ID" value="NZ_CAADFC020000004.1"/>
</dbReference>
<protein>
    <recommendedName>
        <fullName evidence="1">SnoaL-like domain-containing protein</fullName>
    </recommendedName>
</protein>